<accession>A0A4R0MW66</accession>
<comment type="caution">
    <text evidence="2">The sequence shown here is derived from an EMBL/GenBank/DDBJ whole genome shotgun (WGS) entry which is preliminary data.</text>
</comment>
<dbReference type="EMBL" id="SJSK01000003">
    <property type="protein sequence ID" value="TCC90164.1"/>
    <property type="molecule type" value="Genomic_DNA"/>
</dbReference>
<dbReference type="OrthoDB" id="767009at2"/>
<dbReference type="Proteomes" id="UP000292884">
    <property type="component" value="Unassembled WGS sequence"/>
</dbReference>
<gene>
    <name evidence="2" type="ORF">EZ428_12825</name>
</gene>
<dbReference type="AlphaFoldDB" id="A0A4R0MW66"/>
<organism evidence="2 3">
    <name type="scientific">Pedobacter frigiditerrae</name>
    <dbReference type="NCBI Taxonomy" id="2530452"/>
    <lineage>
        <taxon>Bacteria</taxon>
        <taxon>Pseudomonadati</taxon>
        <taxon>Bacteroidota</taxon>
        <taxon>Sphingobacteriia</taxon>
        <taxon>Sphingobacteriales</taxon>
        <taxon>Sphingobacteriaceae</taxon>
        <taxon>Pedobacter</taxon>
    </lineage>
</organism>
<proteinExistence type="predicted"/>
<feature type="region of interest" description="Disordered" evidence="1">
    <location>
        <begin position="104"/>
        <end position="170"/>
    </location>
</feature>
<sequence>MKDEHKLENSIVIKENERRGDKIIFDTLIKEKLAHVIVIKDNGDYHINLDGEDLGYYVKADDGTITRHTQPKGAHLDPEAYFKPIEAKIEELEAAGVQWIKQSPIEPKEEVVLPSTAPKDGLDNTGTQGYDSLTDDAFTGSSKKPAEHPGEYQSRTGSSSKDFHDGKDDL</sequence>
<protein>
    <submittedName>
        <fullName evidence="2">Uncharacterized protein</fullName>
    </submittedName>
</protein>
<feature type="compositionally biased region" description="Basic and acidic residues" evidence="1">
    <location>
        <begin position="161"/>
        <end position="170"/>
    </location>
</feature>
<reference evidence="2 3" key="1">
    <citation type="submission" date="2019-02" db="EMBL/GenBank/DDBJ databases">
        <title>Pedobacter sp. RP-1-13 sp. nov., isolated from Arctic soil.</title>
        <authorList>
            <person name="Dahal R.H."/>
        </authorList>
    </citation>
    <scope>NUCLEOTIDE SEQUENCE [LARGE SCALE GENOMIC DNA]</scope>
    <source>
        <strain evidence="2 3">RP-1-13</strain>
    </source>
</reference>
<keyword evidence="3" id="KW-1185">Reference proteome</keyword>
<evidence type="ECO:0000313" key="2">
    <source>
        <dbReference type="EMBL" id="TCC90164.1"/>
    </source>
</evidence>
<evidence type="ECO:0000313" key="3">
    <source>
        <dbReference type="Proteomes" id="UP000292884"/>
    </source>
</evidence>
<name>A0A4R0MW66_9SPHI</name>
<evidence type="ECO:0000256" key="1">
    <source>
        <dbReference type="SAM" id="MobiDB-lite"/>
    </source>
</evidence>
<dbReference type="RefSeq" id="WP_131553566.1">
    <property type="nucleotide sequence ID" value="NZ_SJSK01000003.1"/>
</dbReference>